<dbReference type="HOGENOM" id="CLU_2567184_0_0_4"/>
<dbReference type="AlphaFoldDB" id="B1YWL6"/>
<dbReference type="Proteomes" id="UP000001680">
    <property type="component" value="Chromosome 2"/>
</dbReference>
<organism evidence="2 3">
    <name type="scientific">Burkholderia ambifaria (strain MC40-6)</name>
    <dbReference type="NCBI Taxonomy" id="398577"/>
    <lineage>
        <taxon>Bacteria</taxon>
        <taxon>Pseudomonadati</taxon>
        <taxon>Pseudomonadota</taxon>
        <taxon>Betaproteobacteria</taxon>
        <taxon>Burkholderiales</taxon>
        <taxon>Burkholderiaceae</taxon>
        <taxon>Burkholderia</taxon>
        <taxon>Burkholderia cepacia complex</taxon>
    </lineage>
</organism>
<feature type="compositionally biased region" description="Low complexity" evidence="1">
    <location>
        <begin position="28"/>
        <end position="38"/>
    </location>
</feature>
<evidence type="ECO:0000313" key="2">
    <source>
        <dbReference type="EMBL" id="ACB66728.1"/>
    </source>
</evidence>
<feature type="compositionally biased region" description="Basic and acidic residues" evidence="1">
    <location>
        <begin position="45"/>
        <end position="54"/>
    </location>
</feature>
<proteinExistence type="predicted"/>
<dbReference type="EMBL" id="CP001026">
    <property type="protein sequence ID" value="ACB66728.1"/>
    <property type="molecule type" value="Genomic_DNA"/>
</dbReference>
<sequence length="81" mass="8462">MDGVFMSLLRGGSRVSIGAATGRKQRARASSPTRAASSGVSSNHQRHDAPFGGELDHERERIARYASCEQRPAAAALAGPG</sequence>
<evidence type="ECO:0000313" key="3">
    <source>
        <dbReference type="Proteomes" id="UP000001680"/>
    </source>
</evidence>
<dbReference type="KEGG" id="bac:BamMC406_4264"/>
<dbReference type="RefSeq" id="WP_012366052.1">
    <property type="nucleotide sequence ID" value="NC_010552.1"/>
</dbReference>
<gene>
    <name evidence="2" type="ordered locus">BamMC406_4264</name>
</gene>
<protein>
    <submittedName>
        <fullName evidence="2">Uncharacterized protein</fullName>
    </submittedName>
</protein>
<reference evidence="3" key="1">
    <citation type="submission" date="2008-04" db="EMBL/GenBank/DDBJ databases">
        <title>Complete sequence of chromosome 2 of Burkholderia ambifaria MC40-6.</title>
        <authorList>
            <person name="Copeland A."/>
            <person name="Lucas S."/>
            <person name="Lapidus A."/>
            <person name="Glavina del Rio T."/>
            <person name="Dalin E."/>
            <person name="Tice H."/>
            <person name="Pitluck S."/>
            <person name="Chain P."/>
            <person name="Malfatti S."/>
            <person name="Shin M."/>
            <person name="Vergez L."/>
            <person name="Lang D."/>
            <person name="Schmutz J."/>
            <person name="Larimer F."/>
            <person name="Land M."/>
            <person name="Hauser L."/>
            <person name="Kyrpides N."/>
            <person name="Lykidis A."/>
            <person name="Ramette A."/>
            <person name="Konstantinidis K."/>
            <person name="Tiedje J."/>
            <person name="Richardson P."/>
        </authorList>
    </citation>
    <scope>NUCLEOTIDE SEQUENCE [LARGE SCALE GENOMIC DNA]</scope>
    <source>
        <strain evidence="3">MC40-6</strain>
    </source>
</reference>
<accession>B1YWL6</accession>
<feature type="region of interest" description="Disordered" evidence="1">
    <location>
        <begin position="15"/>
        <end position="54"/>
    </location>
</feature>
<name>B1YWL6_BURA4</name>
<evidence type="ECO:0000256" key="1">
    <source>
        <dbReference type="SAM" id="MobiDB-lite"/>
    </source>
</evidence>